<reference evidence="3 4" key="1">
    <citation type="submission" date="2021-07" db="EMBL/GenBank/DDBJ databases">
        <title>Whole Genome Sequence of Nocardia Iowensis.</title>
        <authorList>
            <person name="Lamm A."/>
            <person name="Collins-Fairclough A.M."/>
            <person name="Bunk B."/>
            <person name="Sproer C."/>
        </authorList>
    </citation>
    <scope>NUCLEOTIDE SEQUENCE [LARGE SCALE GENOMIC DNA]</scope>
    <source>
        <strain evidence="3 4">NRRL 5646</strain>
    </source>
</reference>
<evidence type="ECO:0000256" key="1">
    <source>
        <dbReference type="SAM" id="MobiDB-lite"/>
    </source>
</evidence>
<keyword evidence="2" id="KW-0732">Signal</keyword>
<dbReference type="RefSeq" id="WP_218470607.1">
    <property type="nucleotide sequence ID" value="NZ_BAABJN010000006.1"/>
</dbReference>
<accession>A0ABX8RJE2</accession>
<feature type="chain" id="PRO_5047270912" evidence="2">
    <location>
        <begin position="24"/>
        <end position="76"/>
    </location>
</feature>
<sequence length="76" mass="7342">MKRIVTNTVLASAITLAPLTATAQATAEPALPLDPAATATDAPPATGTGSATTMANTLSSLSGGNTPAAPAIQTRP</sequence>
<feature type="region of interest" description="Disordered" evidence="1">
    <location>
        <begin position="32"/>
        <end position="76"/>
    </location>
</feature>
<evidence type="ECO:0000313" key="4">
    <source>
        <dbReference type="Proteomes" id="UP000694257"/>
    </source>
</evidence>
<protein>
    <submittedName>
        <fullName evidence="3">Uncharacterized protein</fullName>
    </submittedName>
</protein>
<name>A0ABX8RJE2_NOCIO</name>
<dbReference type="Proteomes" id="UP000694257">
    <property type="component" value="Chromosome"/>
</dbReference>
<gene>
    <name evidence="3" type="ORF">KV110_30345</name>
</gene>
<evidence type="ECO:0000256" key="2">
    <source>
        <dbReference type="SAM" id="SignalP"/>
    </source>
</evidence>
<proteinExistence type="predicted"/>
<keyword evidence="4" id="KW-1185">Reference proteome</keyword>
<organism evidence="3 4">
    <name type="scientific">Nocardia iowensis</name>
    <dbReference type="NCBI Taxonomy" id="204891"/>
    <lineage>
        <taxon>Bacteria</taxon>
        <taxon>Bacillati</taxon>
        <taxon>Actinomycetota</taxon>
        <taxon>Actinomycetes</taxon>
        <taxon>Mycobacteriales</taxon>
        <taxon>Nocardiaceae</taxon>
        <taxon>Nocardia</taxon>
    </lineage>
</organism>
<dbReference type="EMBL" id="CP078145">
    <property type="protein sequence ID" value="QXN89739.1"/>
    <property type="molecule type" value="Genomic_DNA"/>
</dbReference>
<evidence type="ECO:0000313" key="3">
    <source>
        <dbReference type="EMBL" id="QXN89739.1"/>
    </source>
</evidence>
<feature type="signal peptide" evidence="2">
    <location>
        <begin position="1"/>
        <end position="23"/>
    </location>
</feature>
<feature type="compositionally biased region" description="Low complexity" evidence="1">
    <location>
        <begin position="32"/>
        <end position="57"/>
    </location>
</feature>